<evidence type="ECO:0000313" key="4">
    <source>
        <dbReference type="EMBL" id="MBC2769823.1"/>
    </source>
</evidence>
<dbReference type="InterPro" id="IPR013783">
    <property type="entry name" value="Ig-like_fold"/>
</dbReference>
<keyword evidence="1" id="KW-0732">Signal</keyword>
<accession>A0A842HNG1</accession>
<dbReference type="AlphaFoldDB" id="A0A842HNG1"/>
<feature type="domain" description="Sulphur oxidation protein SoxZ" evidence="2">
    <location>
        <begin position="171"/>
        <end position="263"/>
    </location>
</feature>
<feature type="domain" description="Ig-like SoxY" evidence="3">
    <location>
        <begin position="42"/>
        <end position="151"/>
    </location>
</feature>
<dbReference type="SUPFAM" id="SSF81296">
    <property type="entry name" value="E set domains"/>
    <property type="match status" value="1"/>
</dbReference>
<dbReference type="InterPro" id="IPR032711">
    <property type="entry name" value="SoxY"/>
</dbReference>
<gene>
    <name evidence="4" type="ORF">GTU67_07840</name>
</gene>
<dbReference type="Gene3D" id="2.60.40.2470">
    <property type="entry name" value="SoxY domain"/>
    <property type="match status" value="1"/>
</dbReference>
<proteinExistence type="predicted"/>
<comment type="caution">
    <text evidence="4">The sequence shown here is derived from an EMBL/GenBank/DDBJ whole genome shotgun (WGS) entry which is preliminary data.</text>
</comment>
<dbReference type="Pfam" id="PF13501">
    <property type="entry name" value="SoxY"/>
    <property type="match status" value="1"/>
</dbReference>
<dbReference type="InterPro" id="IPR038162">
    <property type="entry name" value="SoxY_sf"/>
</dbReference>
<evidence type="ECO:0000259" key="3">
    <source>
        <dbReference type="Pfam" id="PF13501"/>
    </source>
</evidence>
<name>A0A842HNG1_9BURK</name>
<dbReference type="InterPro" id="IPR014880">
    <property type="entry name" value="SoxZ_dom"/>
</dbReference>
<dbReference type="Pfam" id="PF08770">
    <property type="entry name" value="SoxZ"/>
    <property type="match status" value="1"/>
</dbReference>
<dbReference type="EMBL" id="JACJUU010000004">
    <property type="protein sequence ID" value="MBC2769823.1"/>
    <property type="molecule type" value="Genomic_DNA"/>
</dbReference>
<evidence type="ECO:0000313" key="5">
    <source>
        <dbReference type="Proteomes" id="UP000545386"/>
    </source>
</evidence>
<dbReference type="Gene3D" id="2.60.40.10">
    <property type="entry name" value="Immunoglobulins"/>
    <property type="match status" value="1"/>
</dbReference>
<organism evidence="4 5">
    <name type="scientific">Pusillimonas minor</name>
    <dbReference type="NCBI Taxonomy" id="2697024"/>
    <lineage>
        <taxon>Bacteria</taxon>
        <taxon>Pseudomonadati</taxon>
        <taxon>Pseudomonadota</taxon>
        <taxon>Betaproteobacteria</taxon>
        <taxon>Burkholderiales</taxon>
        <taxon>Alcaligenaceae</taxon>
        <taxon>Pusillimonas</taxon>
    </lineage>
</organism>
<feature type="signal peptide" evidence="1">
    <location>
        <begin position="1"/>
        <end position="23"/>
    </location>
</feature>
<dbReference type="Proteomes" id="UP000545386">
    <property type="component" value="Unassembled WGS sequence"/>
</dbReference>
<reference evidence="4 5" key="1">
    <citation type="submission" date="2020-08" db="EMBL/GenBank/DDBJ databases">
        <title>Paraeoetvoesia sp. YC-7-48 draft genome sequence.</title>
        <authorList>
            <person name="Yao L."/>
        </authorList>
    </citation>
    <scope>NUCLEOTIDE SEQUENCE [LARGE SCALE GENOMIC DNA]</scope>
    <source>
        <strain evidence="5">YC-7-48</strain>
    </source>
</reference>
<feature type="chain" id="PRO_5032753076" evidence="1">
    <location>
        <begin position="24"/>
        <end position="270"/>
    </location>
</feature>
<evidence type="ECO:0000256" key="1">
    <source>
        <dbReference type="SAM" id="SignalP"/>
    </source>
</evidence>
<dbReference type="InterPro" id="IPR014756">
    <property type="entry name" value="Ig_E-set"/>
</dbReference>
<keyword evidence="5" id="KW-1185">Reference proteome</keyword>
<dbReference type="RefSeq" id="WP_185779531.1">
    <property type="nucleotide sequence ID" value="NZ_JACJUU010000004.1"/>
</dbReference>
<evidence type="ECO:0000259" key="2">
    <source>
        <dbReference type="Pfam" id="PF08770"/>
    </source>
</evidence>
<protein>
    <submittedName>
        <fullName evidence="4">Thiosulfate oxidation carrier complex protein SoxZ</fullName>
    </submittedName>
</protein>
<sequence length="270" mass="29277">MIFPRFSVRRVLSAVVFSSWALAAPLTALAQTPAWQRVEAVKALVGNNLQSGQAVKLELPLVSEDGSSVAMSVVADQPLGDGVYIRYLDIFALGNPTPQVAHFELGPEVAPLNLGLRVRLGESQTVVVVARSSDGRAFVSERAIRITTSGCIAGAARLDKALEMKERVRVPKQFVAGKPAEVLTMITHPMETGLVPDASGNMPDQRIINSFTASLGDRQVIKARFYRSMAANPYVRFTLAPNVNTDLQLVWREDTGRQTEHKAAIQVASN</sequence>